<dbReference type="AlphaFoldDB" id="A0AAV2ZHY7"/>
<dbReference type="Proteomes" id="UP001146120">
    <property type="component" value="Unassembled WGS sequence"/>
</dbReference>
<dbReference type="SMART" id="SM00645">
    <property type="entry name" value="Pept_C1"/>
    <property type="match status" value="1"/>
</dbReference>
<accession>A0AAV2ZHY7</accession>
<keyword evidence="2" id="KW-0865">Zymogen</keyword>
<comment type="caution">
    <text evidence="5">The sequence shown here is derived from an EMBL/GenBank/DDBJ whole genome shotgun (WGS) entry which is preliminary data.</text>
</comment>
<protein>
    <recommendedName>
        <fullName evidence="4">Peptidase C1A papain C-terminal domain-containing protein</fullName>
    </recommendedName>
</protein>
<comment type="similarity">
    <text evidence="1">Belongs to the peptidase C1 family.</text>
</comment>
<feature type="domain" description="Peptidase C1A papain C-terminal" evidence="4">
    <location>
        <begin position="147"/>
        <end position="366"/>
    </location>
</feature>
<dbReference type="InterPro" id="IPR038765">
    <property type="entry name" value="Papain-like_cys_pep_sf"/>
</dbReference>
<feature type="chain" id="PRO_5043763617" description="Peptidase C1A papain C-terminal domain-containing protein" evidence="3">
    <location>
        <begin position="16"/>
        <end position="366"/>
    </location>
</feature>
<evidence type="ECO:0000259" key="4">
    <source>
        <dbReference type="SMART" id="SM00645"/>
    </source>
</evidence>
<organism evidence="5 6">
    <name type="scientific">Lagenidium giganteum</name>
    <dbReference type="NCBI Taxonomy" id="4803"/>
    <lineage>
        <taxon>Eukaryota</taxon>
        <taxon>Sar</taxon>
        <taxon>Stramenopiles</taxon>
        <taxon>Oomycota</taxon>
        <taxon>Peronosporomycetes</taxon>
        <taxon>Pythiales</taxon>
        <taxon>Pythiaceae</taxon>
    </lineage>
</organism>
<evidence type="ECO:0000256" key="2">
    <source>
        <dbReference type="ARBA" id="ARBA00023145"/>
    </source>
</evidence>
<dbReference type="GO" id="GO:0006508">
    <property type="term" value="P:proteolysis"/>
    <property type="evidence" value="ECO:0007669"/>
    <property type="project" value="InterPro"/>
</dbReference>
<dbReference type="CDD" id="cd02248">
    <property type="entry name" value="Peptidase_C1A"/>
    <property type="match status" value="1"/>
</dbReference>
<evidence type="ECO:0000313" key="6">
    <source>
        <dbReference type="Proteomes" id="UP001146120"/>
    </source>
</evidence>
<dbReference type="GO" id="GO:0008234">
    <property type="term" value="F:cysteine-type peptidase activity"/>
    <property type="evidence" value="ECO:0007669"/>
    <property type="project" value="InterPro"/>
</dbReference>
<sequence>MKLASVLTFISAAVAAVTTEASINTNVLHPRFHGRFLQEKAEIATELEQWEASEYAKAAAEFTGSNDLHESAGMDQEEKLQRFFATKMQAEEMSRLNPEAEFSTKTPFALWTDEEFAAYVSRGYGSSEEPSFITEEAPEPEEDLHEDSSVIDWSTSGCVAPVKNQGKCGNCWSFGGTASVESFHCLNNNRKLVTFSEQELTSCDRSDNGCDGGWGENVVSYIARNGICTDKDYPYTSGTTKVSGECLLNKLRCNRVYPRIQNYYTLPRGSDYYMTGYLRRQPISVSLAAGNPAFRTYTSGVLSACPTQKIDHVVLTVGYGNINGTDHYRIKNSWGPNWGMNGYIHLKRNAGGNGACEMLSSPFFPY</sequence>
<gene>
    <name evidence="5" type="ORF">N0F65_005010</name>
</gene>
<dbReference type="PANTHER" id="PTHR12411">
    <property type="entry name" value="CYSTEINE PROTEASE FAMILY C1-RELATED"/>
    <property type="match status" value="1"/>
</dbReference>
<dbReference type="EMBL" id="DAKRPA010000002">
    <property type="protein sequence ID" value="DBA05160.1"/>
    <property type="molecule type" value="Genomic_DNA"/>
</dbReference>
<dbReference type="PROSITE" id="PS00139">
    <property type="entry name" value="THIOL_PROTEASE_CYS"/>
    <property type="match status" value="1"/>
</dbReference>
<dbReference type="InterPro" id="IPR000668">
    <property type="entry name" value="Peptidase_C1A_C"/>
</dbReference>
<reference evidence="5" key="1">
    <citation type="submission" date="2022-11" db="EMBL/GenBank/DDBJ databases">
        <authorList>
            <person name="Morgan W.R."/>
            <person name="Tartar A."/>
        </authorList>
    </citation>
    <scope>NUCLEOTIDE SEQUENCE</scope>
    <source>
        <strain evidence="5">ARSEF 373</strain>
    </source>
</reference>
<feature type="signal peptide" evidence="3">
    <location>
        <begin position="1"/>
        <end position="15"/>
    </location>
</feature>
<keyword evidence="6" id="KW-1185">Reference proteome</keyword>
<dbReference type="InterPro" id="IPR000169">
    <property type="entry name" value="Pept_cys_AS"/>
</dbReference>
<keyword evidence="3" id="KW-0732">Signal</keyword>
<reference evidence="5" key="2">
    <citation type="journal article" date="2023" name="Microbiol Resour">
        <title>Decontamination and Annotation of the Draft Genome Sequence of the Oomycete Lagenidium giganteum ARSEF 373.</title>
        <authorList>
            <person name="Morgan W.R."/>
            <person name="Tartar A."/>
        </authorList>
    </citation>
    <scope>NUCLEOTIDE SEQUENCE</scope>
    <source>
        <strain evidence="5">ARSEF 373</strain>
    </source>
</reference>
<dbReference type="Gene3D" id="3.90.70.10">
    <property type="entry name" value="Cysteine proteinases"/>
    <property type="match status" value="1"/>
</dbReference>
<evidence type="ECO:0000256" key="1">
    <source>
        <dbReference type="ARBA" id="ARBA00008455"/>
    </source>
</evidence>
<dbReference type="InterPro" id="IPR039417">
    <property type="entry name" value="Peptidase_C1A_papain-like"/>
</dbReference>
<evidence type="ECO:0000313" key="5">
    <source>
        <dbReference type="EMBL" id="DBA05160.1"/>
    </source>
</evidence>
<proteinExistence type="inferred from homology"/>
<evidence type="ECO:0000256" key="3">
    <source>
        <dbReference type="SAM" id="SignalP"/>
    </source>
</evidence>
<dbReference type="SUPFAM" id="SSF54001">
    <property type="entry name" value="Cysteine proteinases"/>
    <property type="match status" value="1"/>
</dbReference>
<name>A0AAV2ZHY7_9STRA</name>
<dbReference type="Pfam" id="PF00112">
    <property type="entry name" value="Peptidase_C1"/>
    <property type="match status" value="1"/>
</dbReference>
<dbReference type="InterPro" id="IPR013128">
    <property type="entry name" value="Peptidase_C1A"/>
</dbReference>